<feature type="transmembrane region" description="Helical" evidence="6">
    <location>
        <begin position="438"/>
        <end position="456"/>
    </location>
</feature>
<dbReference type="PANTHER" id="PTHR43478:SF1">
    <property type="entry name" value="NA+_H+ ANTIPORTER NHAC-LIKE C-TERMINAL DOMAIN-CONTAINING PROTEIN"/>
    <property type="match status" value="1"/>
</dbReference>
<feature type="transmembrane region" description="Helical" evidence="6">
    <location>
        <begin position="103"/>
        <end position="121"/>
    </location>
</feature>
<feature type="transmembrane region" description="Helical" evidence="6">
    <location>
        <begin position="347"/>
        <end position="367"/>
    </location>
</feature>
<dbReference type="Pfam" id="PF03553">
    <property type="entry name" value="Na_H_antiporter"/>
    <property type="match status" value="1"/>
</dbReference>
<dbReference type="HOGENOM" id="CLU_018751_1_0_6"/>
<keyword evidence="2" id="KW-1003">Cell membrane</keyword>
<sequence>MVSSDPGILSLLPTILVFSLAVWTRRPIESLLCGSLLGLVMLFGSGFVTGMAEASIVVLTDPDVAWVILVCGLMGGLIALLMRSGASGAFTAFISTRVKDEKRALFATWLLGIAMFVDDYLNSLAVGAAMRDVTDKFKISREKLAYVVDSTAAPISVIIPYSTWGAFFAGLLVANGLAEDGEGLDVYISAIPYMFYAWAAVLVVPLVIGGWIPSLGSMRAADERARSTGVTVPPEAQHIENANRAIAPKAGVRPRLWLFLVPMICLVGATIAADNDFLVGIYITLGATLVVVLGMRILDLHDAFDTVLDGFKTMIEPLAVLVAAFILKEVNDDLGMATYVVASLEPLLTAQILPFAVFLSMGLVSFLTGSNWGVFVIILPIVVALGNSVDADMTLLIGATLSASTFGSHACFYSDATVLTAQATGCTPMQHALTQLPFALIAAAIAAVGYLAVGYAI</sequence>
<feature type="transmembrane region" description="Helical" evidence="6">
    <location>
        <begin position="372"/>
        <end position="389"/>
    </location>
</feature>
<dbReference type="GO" id="GO:0005886">
    <property type="term" value="C:plasma membrane"/>
    <property type="evidence" value="ECO:0007669"/>
    <property type="project" value="UniProtKB-SubCell"/>
</dbReference>
<accession>A4A8D9</accession>
<keyword evidence="3 6" id="KW-0812">Transmembrane</keyword>
<dbReference type="STRING" id="314285.KT71_15254"/>
<keyword evidence="5 6" id="KW-0472">Membrane</keyword>
<dbReference type="OrthoDB" id="9762978at2"/>
<feature type="transmembrane region" description="Helical" evidence="6">
    <location>
        <begin position="31"/>
        <end position="52"/>
    </location>
</feature>
<protein>
    <submittedName>
        <fullName evidence="8">Transporter, NhaC family</fullName>
    </submittedName>
</protein>
<feature type="transmembrane region" description="Helical" evidence="6">
    <location>
        <begin position="6"/>
        <end position="24"/>
    </location>
</feature>
<keyword evidence="4 6" id="KW-1133">Transmembrane helix</keyword>
<dbReference type="InterPro" id="IPR018461">
    <property type="entry name" value="Na/H_Antiport_NhaC-like_C"/>
</dbReference>
<evidence type="ECO:0000259" key="7">
    <source>
        <dbReference type="Pfam" id="PF03553"/>
    </source>
</evidence>
<name>A4A8D9_9GAMM</name>
<reference evidence="8 9" key="1">
    <citation type="journal article" date="2007" name="Proc. Natl. Acad. Sci. U.S.A.">
        <title>Characterization of a marine gammaproteobacterium capable of aerobic anoxygenic photosynthesis.</title>
        <authorList>
            <person name="Fuchs B.M."/>
            <person name="Spring S."/>
            <person name="Teeling H."/>
            <person name="Quast C."/>
            <person name="Wulf J."/>
            <person name="Schattenhofer M."/>
            <person name="Yan S."/>
            <person name="Ferriera S."/>
            <person name="Johnson J."/>
            <person name="Glockner F.O."/>
            <person name="Amann R."/>
        </authorList>
    </citation>
    <scope>NUCLEOTIDE SEQUENCE [LARGE SCALE GENOMIC DNA]</scope>
    <source>
        <strain evidence="8">KT71</strain>
    </source>
</reference>
<comment type="caution">
    <text evidence="8">The sequence shown here is derived from an EMBL/GenBank/DDBJ whole genome shotgun (WGS) entry which is preliminary data.</text>
</comment>
<feature type="transmembrane region" description="Helical" evidence="6">
    <location>
        <begin position="64"/>
        <end position="82"/>
    </location>
</feature>
<dbReference type="Proteomes" id="UP000019205">
    <property type="component" value="Chromosome"/>
</dbReference>
<dbReference type="EMBL" id="AAOA02000001">
    <property type="protein sequence ID" value="EAQ97934.1"/>
    <property type="molecule type" value="Genomic_DNA"/>
</dbReference>
<proteinExistence type="predicted"/>
<dbReference type="RefSeq" id="WP_008295486.1">
    <property type="nucleotide sequence ID" value="NZ_CM002299.1"/>
</dbReference>
<dbReference type="PANTHER" id="PTHR43478">
    <property type="entry name" value="NA+/H+ ANTIPORTER-RELATED"/>
    <property type="match status" value="1"/>
</dbReference>
<feature type="transmembrane region" description="Helical" evidence="6">
    <location>
        <begin position="310"/>
        <end position="327"/>
    </location>
</feature>
<comment type="subcellular location">
    <subcellularLocation>
        <location evidence="1">Cell membrane</location>
        <topology evidence="1">Multi-pass membrane protein</topology>
    </subcellularLocation>
</comment>
<feature type="domain" description="Na+/H+ antiporter NhaC-like C-terminal" evidence="7">
    <location>
        <begin position="186"/>
        <end position="454"/>
    </location>
</feature>
<evidence type="ECO:0000256" key="6">
    <source>
        <dbReference type="SAM" id="Phobius"/>
    </source>
</evidence>
<evidence type="ECO:0000313" key="9">
    <source>
        <dbReference type="Proteomes" id="UP000019205"/>
    </source>
</evidence>
<keyword evidence="9" id="KW-1185">Reference proteome</keyword>
<feature type="transmembrane region" description="Helical" evidence="6">
    <location>
        <begin position="256"/>
        <end position="273"/>
    </location>
</feature>
<evidence type="ECO:0000256" key="5">
    <source>
        <dbReference type="ARBA" id="ARBA00023136"/>
    </source>
</evidence>
<dbReference type="eggNOG" id="COG1757">
    <property type="taxonomic scope" value="Bacteria"/>
</dbReference>
<evidence type="ECO:0000313" key="8">
    <source>
        <dbReference type="EMBL" id="EAQ97934.1"/>
    </source>
</evidence>
<evidence type="ECO:0000256" key="2">
    <source>
        <dbReference type="ARBA" id="ARBA00022475"/>
    </source>
</evidence>
<organism evidence="8 9">
    <name type="scientific">Congregibacter litoralis KT71</name>
    <dbReference type="NCBI Taxonomy" id="314285"/>
    <lineage>
        <taxon>Bacteria</taxon>
        <taxon>Pseudomonadati</taxon>
        <taxon>Pseudomonadota</taxon>
        <taxon>Gammaproteobacteria</taxon>
        <taxon>Cellvibrionales</taxon>
        <taxon>Halieaceae</taxon>
        <taxon>Congregibacter</taxon>
    </lineage>
</organism>
<reference evidence="8 9" key="2">
    <citation type="journal article" date="2009" name="PLoS ONE">
        <title>The photosynthetic apparatus and its regulation in the aerobic gammaproteobacterium Congregibacter litoralis gen. nov., sp. nov.</title>
        <authorList>
            <person name="Spring S."/>
            <person name="Lunsdorf H."/>
            <person name="Fuchs B.M."/>
            <person name="Tindall B.J."/>
        </authorList>
    </citation>
    <scope>NUCLEOTIDE SEQUENCE [LARGE SCALE GENOMIC DNA]</scope>
    <source>
        <strain evidence="8">KT71</strain>
    </source>
</reference>
<dbReference type="AlphaFoldDB" id="A4A8D9"/>
<gene>
    <name evidence="8" type="ORF">KT71_15254</name>
</gene>
<feature type="transmembrane region" description="Helical" evidence="6">
    <location>
        <begin position="279"/>
        <end position="298"/>
    </location>
</feature>
<evidence type="ECO:0000256" key="3">
    <source>
        <dbReference type="ARBA" id="ARBA00022692"/>
    </source>
</evidence>
<evidence type="ECO:0000256" key="1">
    <source>
        <dbReference type="ARBA" id="ARBA00004651"/>
    </source>
</evidence>
<feature type="transmembrane region" description="Helical" evidence="6">
    <location>
        <begin position="195"/>
        <end position="216"/>
    </location>
</feature>
<evidence type="ECO:0000256" key="4">
    <source>
        <dbReference type="ARBA" id="ARBA00022989"/>
    </source>
</evidence>